<reference evidence="2" key="1">
    <citation type="submission" date="2021-06" db="EMBL/GenBank/DDBJ databases">
        <title>An adapted protocol for Saccharibacteria cultivation: two new species join this phylum of Candidate Phyla Radiations.</title>
        <authorList>
            <person name="Ibrahim A."/>
            <person name="Maatouk M."/>
            <person name="Zgheib R."/>
            <person name="Haddad G."/>
            <person name="Bou Khalil J."/>
            <person name="Raoult D."/>
            <person name="Bittar F."/>
        </authorList>
    </citation>
    <scope>NUCLEOTIDE SEQUENCE</scope>
    <source>
        <strain evidence="2">IHU1</strain>
    </source>
</reference>
<dbReference type="AlphaFoldDB" id="A0A8F1MD98"/>
<dbReference type="Proteomes" id="UP000679129">
    <property type="component" value="Chromosome"/>
</dbReference>
<evidence type="ECO:0000313" key="3">
    <source>
        <dbReference type="Proteomes" id="UP000679129"/>
    </source>
</evidence>
<organism evidence="2 3">
    <name type="scientific">Candidatus Minimicrobia naudis</name>
    <dbReference type="NCBI Taxonomy" id="2841263"/>
    <lineage>
        <taxon>Bacteria</taxon>
        <taxon>Candidatus Saccharimonadota</taxon>
        <taxon>Candidatus Saccharimonadota incertae sedis</taxon>
        <taxon>Candidatus Minimicrobia</taxon>
    </lineage>
</organism>
<keyword evidence="3" id="KW-1185">Reference proteome</keyword>
<accession>A0A8F1MD98</accession>
<name>A0A8F1MD98_9BACT</name>
<evidence type="ECO:0000313" key="2">
    <source>
        <dbReference type="EMBL" id="QWQ32772.1"/>
    </source>
</evidence>
<dbReference type="EMBL" id="CP076460">
    <property type="protein sequence ID" value="QWQ32772.1"/>
    <property type="molecule type" value="Genomic_DNA"/>
</dbReference>
<protein>
    <submittedName>
        <fullName evidence="2">ERAP1-like C-terminal domain-containing protein</fullName>
    </submittedName>
</protein>
<gene>
    <name evidence="2" type="ORF">KOY48_03490</name>
</gene>
<feature type="domain" description="ERAP1-like C-terminal" evidence="1">
    <location>
        <begin position="3"/>
        <end position="115"/>
    </location>
</feature>
<dbReference type="InterPro" id="IPR024571">
    <property type="entry name" value="ERAP1-like_C_dom"/>
</dbReference>
<dbReference type="KEGG" id="mnd:KOY48_03490"/>
<evidence type="ECO:0000259" key="1">
    <source>
        <dbReference type="Pfam" id="PF11838"/>
    </source>
</evidence>
<proteinExistence type="predicted"/>
<dbReference type="Gene3D" id="1.25.50.20">
    <property type="match status" value="1"/>
</dbReference>
<sequence length="115" mass="12695">MCILQDATILARAGFENSASLLPLALSLKTETSEKVFGMAAGALTELRKFVDDNDAARDSLKKISGEFARATFEELDWNEKAGESDDDRERRTTALSLMMDSEDKEVLNEGKNAF</sequence>
<dbReference type="Pfam" id="PF11838">
    <property type="entry name" value="ERAP1_C"/>
    <property type="match status" value="1"/>
</dbReference>